<dbReference type="Gene3D" id="3.30.2010.10">
    <property type="entry name" value="Metalloproteases ('zincins'), catalytic domain"/>
    <property type="match status" value="1"/>
</dbReference>
<evidence type="ECO:0000259" key="3">
    <source>
        <dbReference type="Pfam" id="PF05569"/>
    </source>
</evidence>
<name>A0A1G7GDG7_9BACT</name>
<evidence type="ECO:0000313" key="5">
    <source>
        <dbReference type="Proteomes" id="UP000198748"/>
    </source>
</evidence>
<dbReference type="PANTHER" id="PTHR34978">
    <property type="entry name" value="POSSIBLE SENSOR-TRANSDUCER PROTEIN BLAR"/>
    <property type="match status" value="1"/>
</dbReference>
<feature type="region of interest" description="Disordered" evidence="1">
    <location>
        <begin position="348"/>
        <end position="413"/>
    </location>
</feature>
<reference evidence="5" key="1">
    <citation type="submission" date="2016-10" db="EMBL/GenBank/DDBJ databases">
        <authorList>
            <person name="Varghese N."/>
            <person name="Submissions S."/>
        </authorList>
    </citation>
    <scope>NUCLEOTIDE SEQUENCE [LARGE SCALE GENOMIC DNA]</scope>
    <source>
        <strain evidence="5">DSM 25329</strain>
    </source>
</reference>
<evidence type="ECO:0000313" key="4">
    <source>
        <dbReference type="EMBL" id="SDE86049.1"/>
    </source>
</evidence>
<feature type="transmembrane region" description="Helical" evidence="2">
    <location>
        <begin position="53"/>
        <end position="71"/>
    </location>
</feature>
<dbReference type="STRING" id="659014.SAMN04487996_107213"/>
<keyword evidence="2" id="KW-1133">Transmembrane helix</keyword>
<keyword evidence="2" id="KW-0812">Transmembrane</keyword>
<proteinExistence type="predicted"/>
<dbReference type="Proteomes" id="UP000198748">
    <property type="component" value="Unassembled WGS sequence"/>
</dbReference>
<evidence type="ECO:0000256" key="1">
    <source>
        <dbReference type="SAM" id="MobiDB-lite"/>
    </source>
</evidence>
<dbReference type="OrthoDB" id="15218at2"/>
<dbReference type="PANTHER" id="PTHR34978:SF3">
    <property type="entry name" value="SLR0241 PROTEIN"/>
    <property type="match status" value="1"/>
</dbReference>
<dbReference type="AlphaFoldDB" id="A0A1G7GDG7"/>
<organism evidence="4 5">
    <name type="scientific">Dyadobacter soli</name>
    <dbReference type="NCBI Taxonomy" id="659014"/>
    <lineage>
        <taxon>Bacteria</taxon>
        <taxon>Pseudomonadati</taxon>
        <taxon>Bacteroidota</taxon>
        <taxon>Cytophagia</taxon>
        <taxon>Cytophagales</taxon>
        <taxon>Spirosomataceae</taxon>
        <taxon>Dyadobacter</taxon>
    </lineage>
</organism>
<feature type="transmembrane region" description="Helical" evidence="2">
    <location>
        <begin position="327"/>
        <end position="344"/>
    </location>
</feature>
<feature type="compositionally biased region" description="Polar residues" evidence="1">
    <location>
        <begin position="357"/>
        <end position="390"/>
    </location>
</feature>
<dbReference type="InterPro" id="IPR008756">
    <property type="entry name" value="Peptidase_M56"/>
</dbReference>
<feature type="transmembrane region" description="Helical" evidence="2">
    <location>
        <begin position="20"/>
        <end position="41"/>
    </location>
</feature>
<feature type="domain" description="Peptidase M56" evidence="3">
    <location>
        <begin position="94"/>
        <end position="293"/>
    </location>
</feature>
<gene>
    <name evidence="4" type="ORF">SAMN04487996_107213</name>
</gene>
<feature type="transmembrane region" description="Helical" evidence="2">
    <location>
        <begin position="122"/>
        <end position="148"/>
    </location>
</feature>
<dbReference type="EMBL" id="FNAN01000007">
    <property type="protein sequence ID" value="SDE86049.1"/>
    <property type="molecule type" value="Genomic_DNA"/>
</dbReference>
<keyword evidence="2" id="KW-0472">Membrane</keyword>
<dbReference type="Pfam" id="PF05569">
    <property type="entry name" value="Peptidase_M56"/>
    <property type="match status" value="1"/>
</dbReference>
<accession>A0A1G7GDG7</accession>
<dbReference type="CDD" id="cd07341">
    <property type="entry name" value="M56_BlaR1_MecR1_like"/>
    <property type="match status" value="1"/>
</dbReference>
<dbReference type="RefSeq" id="WP_090150412.1">
    <property type="nucleotide sequence ID" value="NZ_FNAN01000007.1"/>
</dbReference>
<sequence length="559" mass="62571">MKNLLISENTYALIRQTGLALAHSLWIGAVAALLAAAVIMLTRRSRPELRYNLLTGLLLLFIVATGIAFVQSGPEVRAGAPVGVILAENIVNQPNALLTSSQLAAHQQSAIAIATDFLTQNIYWITLAWLVIVMVKISGLALGLYHLYQLKTQQLYSIGSHWEQRVAEFAKTMGISQPVKVFQSGLVKVPTVLGHFKPVILVPLGVITSIPADQIEMVLLHELAHIRRFDFVVNFLQRLTELLFFFNPGILWISKLIREERENCCDDMALRHSGNQTVYIRALLSFREYQLNENVYQLAFSGKGGLVQRAKRIASRTNPTLGAAEKTVLLITMLAFFTFSIVFAQSGGRQTDGPHTASPQRKNAKQSSNAKTSASTPAKRSNAQSLPNKANENDTKYFDNQHINNLNTDNKRRAEYSPQRVNYYNPASSDTLQPLHKPLTPRYQSLAPIYVDSSRRARLEPVAHRAYASTYQLQPLQTYQQEYRPSDIRIERQAINEKIMDAIEKQGVAISRNEIDFRITNKELILNGKKQPEGVHKAVLDAVLTSPDDVIDFTYGSHQ</sequence>
<evidence type="ECO:0000256" key="2">
    <source>
        <dbReference type="SAM" id="Phobius"/>
    </source>
</evidence>
<protein>
    <submittedName>
        <fullName evidence="4">Signal transducer regulating beta-lactamase production, contains metallopeptidase domain</fullName>
    </submittedName>
</protein>
<keyword evidence="5" id="KW-1185">Reference proteome</keyword>
<dbReference type="InterPro" id="IPR052173">
    <property type="entry name" value="Beta-lactam_resp_regulator"/>
</dbReference>